<evidence type="ECO:0000313" key="2">
    <source>
        <dbReference type="Proteomes" id="UP000026908"/>
    </source>
</evidence>
<organism evidence="1 2">
    <name type="scientific">Escherichia phage vB_EcoS_FFH_1</name>
    <dbReference type="NCBI Taxonomy" id="1446489"/>
    <lineage>
        <taxon>Viruses</taxon>
        <taxon>Duplodnaviria</taxon>
        <taxon>Heunggongvirae</taxon>
        <taxon>Uroviricota</taxon>
        <taxon>Caudoviricetes</taxon>
        <taxon>Demerecviridae</taxon>
        <taxon>Markadamsvirinae</taxon>
        <taxon>Tequintavirus</taxon>
        <taxon>Tequintavirus FFH1</taxon>
    </lineage>
</organism>
<dbReference type="EMBL" id="KJ190157">
    <property type="protein sequence ID" value="AHN83549.1"/>
    <property type="molecule type" value="Genomic_DNA"/>
</dbReference>
<reference evidence="1 2" key="1">
    <citation type="journal article" date="2014" name="Genome Announc.">
        <title>Complete Genome Sequences of Two Escherichia coli O157:H7 Phages Effective in Limiting Contamination of Food Products.</title>
        <authorList>
            <person name="Hong Y."/>
            <person name="Pan Y."/>
            <person name="Harman N.J."/>
            <person name="Ebner P.D."/>
        </authorList>
    </citation>
    <scope>NUCLEOTIDE SEQUENCE [LARGE SCALE GENOMIC DNA]</scope>
</reference>
<keyword evidence="2" id="KW-1185">Reference proteome</keyword>
<dbReference type="Proteomes" id="UP000026908">
    <property type="component" value="Segment"/>
</dbReference>
<dbReference type="GeneID" id="19487084"/>
<accession>A0A023MI05</accession>
<dbReference type="RefSeq" id="YP_009031738.1">
    <property type="nucleotide sequence ID" value="NC_024139.1"/>
</dbReference>
<evidence type="ECO:0000313" key="1">
    <source>
        <dbReference type="EMBL" id="AHN83549.1"/>
    </source>
</evidence>
<sequence length="255" mass="27013">MSKLNWNVEGVTESLKAKATALGVAVISQEQVAAIAAELAAETGKDVTARSVGSKLRKEGFEVQKANEVQKSPWTPEQEAELVDFLNAHAGQYTYAEIAAAVAGGQFGAKQVQGKILSLEMTASVKPTEKAAAVRSFTPDEETDFVNQVVAGATIEAIAAHFGRNIKQIRGKALSLLREGRIAAMPVQETSSAKTREDLLEGLDLANMTVAEIAEKTGKSERGVKSMLSRRGLVAKDYDGAAKRAKLDAKAAAAE</sequence>
<dbReference type="OrthoDB" id="10069at10239"/>
<dbReference type="KEGG" id="vg:19487084"/>
<protein>
    <submittedName>
        <fullName evidence="1">Putative transcription factor</fullName>
    </submittedName>
</protein>
<name>A0A023MI05_9CAUD</name>
<proteinExistence type="predicted"/>